<feature type="region of interest" description="Disordered" evidence="1">
    <location>
        <begin position="345"/>
        <end position="378"/>
    </location>
</feature>
<feature type="compositionally biased region" description="Basic and acidic residues" evidence="1">
    <location>
        <begin position="95"/>
        <end position="117"/>
    </location>
</feature>
<dbReference type="AlphaFoldDB" id="M2PHK5"/>
<sequence length="494" mass="53896">MPIRSPEMIEAAAQLDAIIAAELPDIDRYVCRLLHRGVDTCRFATPSKKVMVTHLRIHQMAPEAEIYKIMRLSSCDSILGSRPSLSKHMARHERRANEESAKEMAKKKILERIKESKSTSTAKILERQRDTRQEAVADAQALSSKTSKKGKGKARVKSKKQQLSPISLPLTLNMDDLQSGDGQSTQTGPSSHPPQMASLWLDNAEVDWAQVTAGHIEDMQLNMAQAPGAYPVGPASAAGVPEWPPLSLLDFDLVPAHTPTPAPHYYPQIMSNSTAPPLPNNQSSWSNSSLPLFLHPASSSMPSGFSDSSSQQATGPSAAGQFYTNKFDSTSQVYDPASTRFSNPLFEGPLYDTSRTSSSSPSTSSVSSVPTPPLLEELPSMLAPPQLQAPTPMLPQNTNIWTGYTEHSDYSQPSLARVVNDLTPNFWDFSLGNSSFPMTLYPGLLPGGTPLNRNLGPRLYHNAKVAQPPFADLFFAENLQPLVPDQENALLPYP</sequence>
<dbReference type="Proteomes" id="UP000016930">
    <property type="component" value="Unassembled WGS sequence"/>
</dbReference>
<gene>
    <name evidence="2" type="ORF">CERSUDRAFT_124828</name>
</gene>
<dbReference type="HOGENOM" id="CLU_552054_0_0_1"/>
<evidence type="ECO:0000313" key="3">
    <source>
        <dbReference type="Proteomes" id="UP000016930"/>
    </source>
</evidence>
<feature type="compositionally biased region" description="Polar residues" evidence="1">
    <location>
        <begin position="180"/>
        <end position="190"/>
    </location>
</feature>
<evidence type="ECO:0000313" key="2">
    <source>
        <dbReference type="EMBL" id="EMD35549.1"/>
    </source>
</evidence>
<organism evidence="2 3">
    <name type="scientific">Ceriporiopsis subvermispora (strain B)</name>
    <name type="common">White-rot fungus</name>
    <name type="synonym">Gelatoporia subvermispora</name>
    <dbReference type="NCBI Taxonomy" id="914234"/>
    <lineage>
        <taxon>Eukaryota</taxon>
        <taxon>Fungi</taxon>
        <taxon>Dikarya</taxon>
        <taxon>Basidiomycota</taxon>
        <taxon>Agaricomycotina</taxon>
        <taxon>Agaricomycetes</taxon>
        <taxon>Polyporales</taxon>
        <taxon>Gelatoporiaceae</taxon>
        <taxon>Gelatoporia</taxon>
    </lineage>
</organism>
<feature type="region of interest" description="Disordered" evidence="1">
    <location>
        <begin position="82"/>
        <end position="194"/>
    </location>
</feature>
<dbReference type="EMBL" id="KB445800">
    <property type="protein sequence ID" value="EMD35549.1"/>
    <property type="molecule type" value="Genomic_DNA"/>
</dbReference>
<protein>
    <submittedName>
        <fullName evidence="2">Uncharacterized protein</fullName>
    </submittedName>
</protein>
<proteinExistence type="predicted"/>
<evidence type="ECO:0000256" key="1">
    <source>
        <dbReference type="SAM" id="MobiDB-lite"/>
    </source>
</evidence>
<keyword evidence="3" id="KW-1185">Reference proteome</keyword>
<feature type="compositionally biased region" description="Low complexity" evidence="1">
    <location>
        <begin position="301"/>
        <end position="310"/>
    </location>
</feature>
<reference evidence="2 3" key="1">
    <citation type="journal article" date="2012" name="Proc. Natl. Acad. Sci. U.S.A.">
        <title>Comparative genomics of Ceriporiopsis subvermispora and Phanerochaete chrysosporium provide insight into selective ligninolysis.</title>
        <authorList>
            <person name="Fernandez-Fueyo E."/>
            <person name="Ruiz-Duenas F.J."/>
            <person name="Ferreira P."/>
            <person name="Floudas D."/>
            <person name="Hibbett D.S."/>
            <person name="Canessa P."/>
            <person name="Larrondo L.F."/>
            <person name="James T.Y."/>
            <person name="Seelenfreund D."/>
            <person name="Lobos S."/>
            <person name="Polanco R."/>
            <person name="Tello M."/>
            <person name="Honda Y."/>
            <person name="Watanabe T."/>
            <person name="Watanabe T."/>
            <person name="Ryu J.S."/>
            <person name="Kubicek C.P."/>
            <person name="Schmoll M."/>
            <person name="Gaskell J."/>
            <person name="Hammel K.E."/>
            <person name="St John F.J."/>
            <person name="Vanden Wymelenberg A."/>
            <person name="Sabat G."/>
            <person name="Splinter BonDurant S."/>
            <person name="Syed K."/>
            <person name="Yadav J.S."/>
            <person name="Doddapaneni H."/>
            <person name="Subramanian V."/>
            <person name="Lavin J.L."/>
            <person name="Oguiza J.A."/>
            <person name="Perez G."/>
            <person name="Pisabarro A.G."/>
            <person name="Ramirez L."/>
            <person name="Santoyo F."/>
            <person name="Master E."/>
            <person name="Coutinho P.M."/>
            <person name="Henrissat B."/>
            <person name="Lombard V."/>
            <person name="Magnuson J.K."/>
            <person name="Kuees U."/>
            <person name="Hori C."/>
            <person name="Igarashi K."/>
            <person name="Samejima M."/>
            <person name="Held B.W."/>
            <person name="Barry K.W."/>
            <person name="LaButti K.M."/>
            <person name="Lapidus A."/>
            <person name="Lindquist E.A."/>
            <person name="Lucas S.M."/>
            <person name="Riley R."/>
            <person name="Salamov A.A."/>
            <person name="Hoffmeister D."/>
            <person name="Schwenk D."/>
            <person name="Hadar Y."/>
            <person name="Yarden O."/>
            <person name="de Vries R.P."/>
            <person name="Wiebenga A."/>
            <person name="Stenlid J."/>
            <person name="Eastwood D."/>
            <person name="Grigoriev I.V."/>
            <person name="Berka R.M."/>
            <person name="Blanchette R.A."/>
            <person name="Kersten P."/>
            <person name="Martinez A.T."/>
            <person name="Vicuna R."/>
            <person name="Cullen D."/>
        </authorList>
    </citation>
    <scope>NUCLEOTIDE SEQUENCE [LARGE SCALE GENOMIC DNA]</scope>
    <source>
        <strain evidence="2 3">B</strain>
    </source>
</reference>
<feature type="compositionally biased region" description="Basic residues" evidence="1">
    <location>
        <begin position="146"/>
        <end position="160"/>
    </location>
</feature>
<feature type="compositionally biased region" description="Low complexity" evidence="1">
    <location>
        <begin position="353"/>
        <end position="369"/>
    </location>
</feature>
<name>M2PHK5_CERS8</name>
<accession>M2PHK5</accession>
<feature type="region of interest" description="Disordered" evidence="1">
    <location>
        <begin position="301"/>
        <end position="321"/>
    </location>
</feature>
<feature type="compositionally biased region" description="Basic and acidic residues" evidence="1">
    <location>
        <begin position="124"/>
        <end position="135"/>
    </location>
</feature>